<comment type="caution">
    <text evidence="2">The sequence shown here is derived from an EMBL/GenBank/DDBJ whole genome shotgun (WGS) entry which is preliminary data.</text>
</comment>
<protein>
    <recommendedName>
        <fullName evidence="4">Transposase</fullName>
    </recommendedName>
</protein>
<accession>A0ABP7W5L9</accession>
<keyword evidence="3" id="KW-1185">Reference proteome</keyword>
<evidence type="ECO:0000313" key="2">
    <source>
        <dbReference type="EMBL" id="GAA4081241.1"/>
    </source>
</evidence>
<reference evidence="3" key="1">
    <citation type="journal article" date="2019" name="Int. J. Syst. Evol. Microbiol.">
        <title>The Global Catalogue of Microorganisms (GCM) 10K type strain sequencing project: providing services to taxonomists for standard genome sequencing and annotation.</title>
        <authorList>
            <consortium name="The Broad Institute Genomics Platform"/>
            <consortium name="The Broad Institute Genome Sequencing Center for Infectious Disease"/>
            <person name="Wu L."/>
            <person name="Ma J."/>
        </authorList>
    </citation>
    <scope>NUCLEOTIDE SEQUENCE [LARGE SCALE GENOMIC DNA]</scope>
    <source>
        <strain evidence="3">JCM 16702</strain>
    </source>
</reference>
<dbReference type="Proteomes" id="UP001500683">
    <property type="component" value="Unassembled WGS sequence"/>
</dbReference>
<evidence type="ECO:0000256" key="1">
    <source>
        <dbReference type="SAM" id="MobiDB-lite"/>
    </source>
</evidence>
<gene>
    <name evidence="2" type="ORF">GCM10022214_45030</name>
</gene>
<organism evidence="2 3">
    <name type="scientific">Actinomadura miaoliensis</name>
    <dbReference type="NCBI Taxonomy" id="430685"/>
    <lineage>
        <taxon>Bacteria</taxon>
        <taxon>Bacillati</taxon>
        <taxon>Actinomycetota</taxon>
        <taxon>Actinomycetes</taxon>
        <taxon>Streptosporangiales</taxon>
        <taxon>Thermomonosporaceae</taxon>
        <taxon>Actinomadura</taxon>
    </lineage>
</organism>
<evidence type="ECO:0008006" key="4">
    <source>
        <dbReference type="Google" id="ProtNLM"/>
    </source>
</evidence>
<feature type="region of interest" description="Disordered" evidence="1">
    <location>
        <begin position="1"/>
        <end position="39"/>
    </location>
</feature>
<evidence type="ECO:0000313" key="3">
    <source>
        <dbReference type="Proteomes" id="UP001500683"/>
    </source>
</evidence>
<proteinExistence type="predicted"/>
<dbReference type="EMBL" id="BAAAZG010000029">
    <property type="protein sequence ID" value="GAA4081241.1"/>
    <property type="molecule type" value="Genomic_DNA"/>
</dbReference>
<name>A0ABP7W5L9_9ACTN</name>
<sequence>MAGKQGCHHDAQRHAVRRLLRGRNPITPSGRPRPDGHVAALDDRAAKPDIVEVSERWGRGLAEHPSPIALMWLRFKWRHMKQHGVRAC</sequence>